<dbReference type="InterPro" id="IPR027463">
    <property type="entry name" value="AcrB_DN_DC_subdom"/>
</dbReference>
<feature type="transmembrane region" description="Helical" evidence="1">
    <location>
        <begin position="428"/>
        <end position="448"/>
    </location>
</feature>
<proteinExistence type="predicted"/>
<evidence type="ECO:0000313" key="3">
    <source>
        <dbReference type="Proteomes" id="UP000091969"/>
    </source>
</evidence>
<dbReference type="PANTHER" id="PTHR32063:SF16">
    <property type="entry name" value="CATION EFFLUX SYSTEM (ACRB_ACRD_ACRF FAMILY)"/>
    <property type="match status" value="1"/>
</dbReference>
<comment type="caution">
    <text evidence="2">The sequence shown here is derived from an EMBL/GenBank/DDBJ whole genome shotgun (WGS) entry which is preliminary data.</text>
</comment>
<dbReference type="InterPro" id="IPR001036">
    <property type="entry name" value="Acrflvin-R"/>
</dbReference>
<evidence type="ECO:0000313" key="2">
    <source>
        <dbReference type="EMBL" id="OBS31036.1"/>
    </source>
</evidence>
<dbReference type="Gene3D" id="3.30.70.1320">
    <property type="entry name" value="Multidrug efflux transporter AcrB pore domain like"/>
    <property type="match status" value="1"/>
</dbReference>
<feature type="transmembrane region" description="Helical" evidence="1">
    <location>
        <begin position="506"/>
        <end position="530"/>
    </location>
</feature>
<name>A0A1A6DWI1_9BURK</name>
<feature type="transmembrane region" description="Helical" evidence="1">
    <location>
        <begin position="31"/>
        <end position="50"/>
    </location>
</feature>
<dbReference type="SUPFAM" id="SSF82714">
    <property type="entry name" value="Multidrug efflux transporter AcrB TolC docking domain, DN and DC subdomains"/>
    <property type="match status" value="2"/>
</dbReference>
<dbReference type="Gene3D" id="3.30.70.1430">
    <property type="entry name" value="Multidrug efflux transporter AcrB pore domain"/>
    <property type="match status" value="2"/>
</dbReference>
<gene>
    <name evidence="2" type="ORF">A9O67_02180</name>
</gene>
<dbReference type="STRING" id="1101373.A9O67_02180"/>
<dbReference type="SUPFAM" id="SSF82866">
    <property type="entry name" value="Multidrug efflux transporter AcrB transmembrane domain"/>
    <property type="match status" value="2"/>
</dbReference>
<dbReference type="PRINTS" id="PR00702">
    <property type="entry name" value="ACRIFLAVINRP"/>
</dbReference>
<dbReference type="Gene3D" id="3.30.70.1440">
    <property type="entry name" value="Multidrug efflux transporter AcrB pore domain"/>
    <property type="match status" value="1"/>
</dbReference>
<feature type="transmembrane region" description="Helical" evidence="1">
    <location>
        <begin position="376"/>
        <end position="395"/>
    </location>
</feature>
<reference evidence="2 3" key="1">
    <citation type="submission" date="2016-06" db="EMBL/GenBank/DDBJ databases">
        <title>Genome sequence of Tepidimonas fonticaldi PL17.</title>
        <authorList>
            <person name="Pinnaka A.K."/>
        </authorList>
    </citation>
    <scope>NUCLEOTIDE SEQUENCE [LARGE SCALE GENOMIC DNA]</scope>
    <source>
        <strain evidence="2 3">PL17</strain>
    </source>
</reference>
<feature type="transmembrane region" description="Helical" evidence="1">
    <location>
        <begin position="479"/>
        <end position="500"/>
    </location>
</feature>
<dbReference type="OrthoDB" id="9042683at2"/>
<dbReference type="GO" id="GO:0005886">
    <property type="term" value="C:plasma membrane"/>
    <property type="evidence" value="ECO:0007669"/>
    <property type="project" value="TreeGrafter"/>
</dbReference>
<feature type="transmembrane region" description="Helical" evidence="1">
    <location>
        <begin position="960"/>
        <end position="980"/>
    </location>
</feature>
<accession>A0A1A6DWI1</accession>
<dbReference type="PANTHER" id="PTHR32063">
    <property type="match status" value="1"/>
</dbReference>
<dbReference type="GO" id="GO:0042910">
    <property type="term" value="F:xenobiotic transmembrane transporter activity"/>
    <property type="evidence" value="ECO:0007669"/>
    <property type="project" value="TreeGrafter"/>
</dbReference>
<dbReference type="Proteomes" id="UP000091969">
    <property type="component" value="Unassembled WGS sequence"/>
</dbReference>
<sequence>MNAEPQTTPTGTQTERLGISGVIARAFQANAITPLLALVALLLGLFAVLVTPREEEPQINVTMANVLIPFPGASAADVEKMVAQPAEHVLSQIQGIEHTYSVSRPGVAVLTVQFKVGVPRTEALVRLYDVLNANQDWLPQGLGVLPPIVKPKGIDDVPVLAATLWSPAGTSAWEIERVAHAIETELKRVPGTREVQTIGGPGRAIHVWIEPERLRARGVPLQAIHQAIAAANQAMPSGTVAQPRQQPGEPGLLTVETGEFLKSVQDVGDIVVGVHQGRPVYLREVAGIEEGAQLPRRYVWHTPGPAATLPQGAQPGQAYPAVTVIVTKKPGENAVDVARAATQQLERLHNTLIPEGVEVTISRDYGATAADKANKLISKLIFATGSVIVLVGLALGRREAVIVGVAVILTLTATLFASWAWGFTLNRVSLFALIFSIGILVDDAIVVVENIHRHRLLTPEAPLREIIPRAVDEVGGPTILATLTVIAALLPMAFVTGLMGPYMSPIPINASMGMAISLAVAFTITPWLAWKLMGAHGAAGHAAHGPSRLTRGLQTLFTRVLTPFLENARHRWLLALGVLAGLFLSIGLAVVQAVILKMLPFDNKSEFQVVLEMPAGTALEDTAAALQDMTAFLAQQPEVTHVQGYAGTASPITFNGLVRQYYLRADAEQGDLQVNLVDTKHRKEQSHAIAQRLRPGLEAIAQAHGGRIKVVEVPPGPPVLSPIVAEVYGPDEVGRAELARRVAKAFADTPDIVGIDTTLKEEVPRVFLRIERARAERLGIPAQVIAQTVYTALSGSDAAYLHDGYAKYAVPVRLQLPRERQVGLDAVLALPLKAADGRMVPLSELVRVEHGVIDQPRFTKDLLPVVYVLGDMAGRTDSPLYGMFAIRSRLAEAALPEAGPLGEYWIRQPEDPWRGYAIKWDGEWQVTYETFRDMGAAYAVGLVLIYLLVVAQFRSYLTPLIIMAPIPLTMIGIMPGHALLGAQFTATSMIGMIALAGIIVRNSILLVDFIELETARGMPFKEAVIQSAAVRAQPIALTALAAMLGAFFILDDPIFNGLAVSLVFGIAVSTLLTLVVIPVLYYAVYRRCHEAPGAPRPA</sequence>
<feature type="transmembrane region" description="Helical" evidence="1">
    <location>
        <begin position="1028"/>
        <end position="1050"/>
    </location>
</feature>
<dbReference type="Pfam" id="PF00873">
    <property type="entry name" value="ACR_tran"/>
    <property type="match status" value="1"/>
</dbReference>
<dbReference type="Gene3D" id="1.20.1640.10">
    <property type="entry name" value="Multidrug efflux transporter AcrB transmembrane domain"/>
    <property type="match status" value="2"/>
</dbReference>
<organism evidence="2 3">
    <name type="scientific">Tepidimonas fonticaldi</name>
    <dbReference type="NCBI Taxonomy" id="1101373"/>
    <lineage>
        <taxon>Bacteria</taxon>
        <taxon>Pseudomonadati</taxon>
        <taxon>Pseudomonadota</taxon>
        <taxon>Betaproteobacteria</taxon>
        <taxon>Burkholderiales</taxon>
        <taxon>Tepidimonas</taxon>
    </lineage>
</organism>
<feature type="transmembrane region" description="Helical" evidence="1">
    <location>
        <begin position="986"/>
        <end position="1007"/>
    </location>
</feature>
<keyword evidence="3" id="KW-1185">Reference proteome</keyword>
<keyword evidence="1" id="KW-1133">Transmembrane helix</keyword>
<dbReference type="Gene3D" id="3.30.2090.10">
    <property type="entry name" value="Multidrug efflux transporter AcrB TolC docking domain, DN and DC subdomains"/>
    <property type="match status" value="2"/>
</dbReference>
<feature type="transmembrane region" description="Helical" evidence="1">
    <location>
        <begin position="935"/>
        <end position="953"/>
    </location>
</feature>
<evidence type="ECO:0000256" key="1">
    <source>
        <dbReference type="SAM" id="Phobius"/>
    </source>
</evidence>
<keyword evidence="1" id="KW-0472">Membrane</keyword>
<feature type="transmembrane region" description="Helical" evidence="1">
    <location>
        <begin position="572"/>
        <end position="595"/>
    </location>
</feature>
<dbReference type="RefSeq" id="WP_068607685.1">
    <property type="nucleotide sequence ID" value="NZ_LZDH01000045.1"/>
</dbReference>
<dbReference type="AlphaFoldDB" id="A0A1A6DWI1"/>
<dbReference type="EMBL" id="LZDH01000045">
    <property type="protein sequence ID" value="OBS31036.1"/>
    <property type="molecule type" value="Genomic_DNA"/>
</dbReference>
<dbReference type="SUPFAM" id="SSF82693">
    <property type="entry name" value="Multidrug efflux transporter AcrB pore domain, PN1, PN2, PC1 and PC2 subdomains"/>
    <property type="match status" value="3"/>
</dbReference>
<feature type="transmembrane region" description="Helical" evidence="1">
    <location>
        <begin position="402"/>
        <end position="422"/>
    </location>
</feature>
<keyword evidence="1" id="KW-0812">Transmembrane</keyword>
<feature type="transmembrane region" description="Helical" evidence="1">
    <location>
        <begin position="1062"/>
        <end position="1084"/>
    </location>
</feature>
<protein>
    <submittedName>
        <fullName evidence="2">Multidrug transporter AcrB</fullName>
    </submittedName>
</protein>